<comment type="caution">
    <text evidence="1">The sequence shown here is derived from an EMBL/GenBank/DDBJ whole genome shotgun (WGS) entry which is preliminary data.</text>
</comment>
<keyword evidence="2" id="KW-1185">Reference proteome</keyword>
<organism evidence="1 2">
    <name type="scientific">Flavihumibacter solisilvae</name>
    <dbReference type="NCBI Taxonomy" id="1349421"/>
    <lineage>
        <taxon>Bacteria</taxon>
        <taxon>Pseudomonadati</taxon>
        <taxon>Bacteroidota</taxon>
        <taxon>Chitinophagia</taxon>
        <taxon>Chitinophagales</taxon>
        <taxon>Chitinophagaceae</taxon>
        <taxon>Flavihumibacter</taxon>
    </lineage>
</organism>
<dbReference type="RefSeq" id="WP_039138316.1">
    <property type="nucleotide sequence ID" value="NZ_JSVC01000007.1"/>
</dbReference>
<proteinExistence type="predicted"/>
<name>A0A0C1IM20_9BACT</name>
<gene>
    <name evidence="1" type="ORF">OI18_06735</name>
</gene>
<evidence type="ECO:0000313" key="2">
    <source>
        <dbReference type="Proteomes" id="UP000031408"/>
    </source>
</evidence>
<dbReference type="EMBL" id="JSVC01000007">
    <property type="protein sequence ID" value="KIC95300.1"/>
    <property type="molecule type" value="Genomic_DNA"/>
</dbReference>
<dbReference type="Proteomes" id="UP000031408">
    <property type="component" value="Unassembled WGS sequence"/>
</dbReference>
<reference evidence="1 2" key="1">
    <citation type="submission" date="2014-11" db="EMBL/GenBank/DDBJ databases">
        <title>Genome sequence of Flavihumibacter solisilvae 3-3.</title>
        <authorList>
            <person name="Zhou G."/>
            <person name="Li M."/>
            <person name="Wang G."/>
        </authorList>
    </citation>
    <scope>NUCLEOTIDE SEQUENCE [LARGE SCALE GENOMIC DNA]</scope>
    <source>
        <strain evidence="1 2">3-3</strain>
    </source>
</reference>
<protein>
    <submittedName>
        <fullName evidence="1">Uncharacterized protein</fullName>
    </submittedName>
</protein>
<sequence>MNDRKHEEISFNHMGQEVNIIIEGDIPGGVIISSPSELFVRYFSSRTIWAHSLHTPADPASSSREQFILELKAALEHHGWDLNAC</sequence>
<accession>A0A0C1IM20</accession>
<evidence type="ECO:0000313" key="1">
    <source>
        <dbReference type="EMBL" id="KIC95300.1"/>
    </source>
</evidence>
<dbReference type="AlphaFoldDB" id="A0A0C1IM20"/>